<evidence type="ECO:0000313" key="7">
    <source>
        <dbReference type="EMBL" id="GFK93660.1"/>
    </source>
</evidence>
<dbReference type="AlphaFoldDB" id="A0A6V8LRQ7"/>
<dbReference type="InterPro" id="IPR017900">
    <property type="entry name" value="4Fe4S_Fe_S_CS"/>
</dbReference>
<dbReference type="PANTHER" id="PTHR10849">
    <property type="entry name" value="NADH DEHYDROGENASE UBIQUINONE IRON-SULFUR PROTEIN 8, MITOCHONDRIAL"/>
    <property type="match status" value="1"/>
</dbReference>
<dbReference type="Gene3D" id="3.30.70.3270">
    <property type="match status" value="1"/>
</dbReference>
<keyword evidence="3" id="KW-0677">Repeat</keyword>
<evidence type="ECO:0000259" key="6">
    <source>
        <dbReference type="PROSITE" id="PS51379"/>
    </source>
</evidence>
<keyword evidence="2" id="KW-0479">Metal-binding</keyword>
<accession>A0A6V8LRQ7</accession>
<proteinExistence type="predicted"/>
<dbReference type="GO" id="GO:0046872">
    <property type="term" value="F:metal ion binding"/>
    <property type="evidence" value="ECO:0007669"/>
    <property type="project" value="UniProtKB-KW"/>
</dbReference>
<protein>
    <submittedName>
        <fullName evidence="7">NAD(P)H-quinone oxidoreductase subunit I</fullName>
        <ecNumber evidence="7">1.6.5.-</ecNumber>
    </submittedName>
</protein>
<keyword evidence="7" id="KW-0560">Oxidoreductase</keyword>
<dbReference type="EMBL" id="BLTE01000005">
    <property type="protein sequence ID" value="GFK93660.1"/>
    <property type="molecule type" value="Genomic_DNA"/>
</dbReference>
<evidence type="ECO:0000256" key="3">
    <source>
        <dbReference type="ARBA" id="ARBA00022737"/>
    </source>
</evidence>
<organism evidence="7 8">
    <name type="scientific">Fundidesulfovibrio magnetotacticus</name>
    <dbReference type="NCBI Taxonomy" id="2730080"/>
    <lineage>
        <taxon>Bacteria</taxon>
        <taxon>Pseudomonadati</taxon>
        <taxon>Thermodesulfobacteriota</taxon>
        <taxon>Desulfovibrionia</taxon>
        <taxon>Desulfovibrionales</taxon>
        <taxon>Desulfovibrionaceae</taxon>
        <taxon>Fundidesulfovibrio</taxon>
    </lineage>
</organism>
<feature type="domain" description="4Fe-4S ferredoxin-type" evidence="6">
    <location>
        <begin position="64"/>
        <end position="94"/>
    </location>
</feature>
<keyword evidence="8" id="KW-1185">Reference proteome</keyword>
<keyword evidence="5" id="KW-0411">Iron-sulfur</keyword>
<dbReference type="RefSeq" id="WP_173082912.1">
    <property type="nucleotide sequence ID" value="NZ_BLTE01000005.1"/>
</dbReference>
<evidence type="ECO:0000256" key="5">
    <source>
        <dbReference type="ARBA" id="ARBA00023014"/>
    </source>
</evidence>
<dbReference type="GO" id="GO:0016651">
    <property type="term" value="F:oxidoreductase activity, acting on NAD(P)H"/>
    <property type="evidence" value="ECO:0007669"/>
    <property type="project" value="InterPro"/>
</dbReference>
<dbReference type="Proteomes" id="UP000494245">
    <property type="component" value="Unassembled WGS sequence"/>
</dbReference>
<reference evidence="7 8" key="2">
    <citation type="submission" date="2020-05" db="EMBL/GenBank/DDBJ databases">
        <title>Draft genome sequence of Desulfovibrio sp. strainFSS-1.</title>
        <authorList>
            <person name="Shimoshige H."/>
            <person name="Kobayashi H."/>
            <person name="Maekawa T."/>
        </authorList>
    </citation>
    <scope>NUCLEOTIDE SEQUENCE [LARGE SCALE GENOMIC DNA]</scope>
    <source>
        <strain evidence="7 8">SIID29052-01</strain>
    </source>
</reference>
<evidence type="ECO:0000256" key="2">
    <source>
        <dbReference type="ARBA" id="ARBA00022723"/>
    </source>
</evidence>
<dbReference type="PROSITE" id="PS00198">
    <property type="entry name" value="4FE4S_FER_1"/>
    <property type="match status" value="2"/>
</dbReference>
<dbReference type="GO" id="GO:0051539">
    <property type="term" value="F:4 iron, 4 sulfur cluster binding"/>
    <property type="evidence" value="ECO:0007669"/>
    <property type="project" value="UniProtKB-KW"/>
</dbReference>
<evidence type="ECO:0000313" key="8">
    <source>
        <dbReference type="Proteomes" id="UP000494245"/>
    </source>
</evidence>
<feature type="domain" description="4Fe-4S ferredoxin-type" evidence="6">
    <location>
        <begin position="34"/>
        <end position="63"/>
    </location>
</feature>
<name>A0A6V8LRQ7_9BACT</name>
<keyword evidence="4" id="KW-0408">Iron</keyword>
<evidence type="ECO:0000256" key="4">
    <source>
        <dbReference type="ARBA" id="ARBA00023004"/>
    </source>
</evidence>
<dbReference type="EC" id="1.6.5.-" evidence="7"/>
<dbReference type="PROSITE" id="PS51379">
    <property type="entry name" value="4FE4S_FER_2"/>
    <property type="match status" value="2"/>
</dbReference>
<dbReference type="GO" id="GO:0016020">
    <property type="term" value="C:membrane"/>
    <property type="evidence" value="ECO:0007669"/>
    <property type="project" value="InterPro"/>
</dbReference>
<dbReference type="InterPro" id="IPR017896">
    <property type="entry name" value="4Fe4S_Fe-S-bd"/>
</dbReference>
<keyword evidence="1" id="KW-0004">4Fe-4S</keyword>
<dbReference type="SUPFAM" id="SSF54862">
    <property type="entry name" value="4Fe-4S ferredoxins"/>
    <property type="match status" value="1"/>
</dbReference>
<comment type="caution">
    <text evidence="7">The sequence shown here is derived from an EMBL/GenBank/DDBJ whole genome shotgun (WGS) entry which is preliminary data.</text>
</comment>
<evidence type="ECO:0000256" key="1">
    <source>
        <dbReference type="ARBA" id="ARBA00022485"/>
    </source>
</evidence>
<reference evidence="7 8" key="1">
    <citation type="submission" date="2020-04" db="EMBL/GenBank/DDBJ databases">
        <authorList>
            <consortium name="Desulfovibrio sp. FSS-1 genome sequencing consortium"/>
            <person name="Shimoshige H."/>
            <person name="Kobayashi H."/>
            <person name="Maekawa T."/>
        </authorList>
    </citation>
    <scope>NUCLEOTIDE SEQUENCE [LARGE SCALE GENOMIC DNA]</scope>
    <source>
        <strain evidence="7 8">SIID29052-01</strain>
    </source>
</reference>
<gene>
    <name evidence="7" type="primary">ndhI_5</name>
    <name evidence="7" type="ORF">NNJEOMEG_01494</name>
</gene>
<dbReference type="Pfam" id="PF12838">
    <property type="entry name" value="Fer4_7"/>
    <property type="match status" value="1"/>
</dbReference>
<sequence length="124" mass="13754">MLEMTKNVLQNLLGKSSTRLYPFTKRETFPSFRGTLDINVDECIFCGTCAKKCPSQCIEVDIKGRVWTCDTFACVYCSNCVEACPTQCMTMAPATKPPAGAKDLLIYKGKPKEPKEKKAKAKAE</sequence>
<dbReference type="InterPro" id="IPR010226">
    <property type="entry name" value="NADH_quinone_OxRdtase_chainI"/>
</dbReference>